<keyword evidence="11" id="KW-0012">Acyltransferase</keyword>
<dbReference type="InterPro" id="IPR015424">
    <property type="entry name" value="PyrdxlP-dep_Trfase"/>
</dbReference>
<name>A0ABV6FZG2_9GAMM</name>
<dbReference type="Pfam" id="PF00155">
    <property type="entry name" value="Aminotran_1_2"/>
    <property type="match status" value="1"/>
</dbReference>
<accession>A0ABV6FZG2</accession>
<dbReference type="Gene3D" id="3.90.1150.10">
    <property type="entry name" value="Aspartate Aminotransferase, domain 1"/>
    <property type="match status" value="1"/>
</dbReference>
<comment type="pathway">
    <text evidence="2 9">Cofactor biosynthesis; biotin biosynthesis.</text>
</comment>
<evidence type="ECO:0000313" key="12">
    <source>
        <dbReference type="Proteomes" id="UP001589814"/>
    </source>
</evidence>
<comment type="caution">
    <text evidence="11">The sequence shown here is derived from an EMBL/GenBank/DDBJ whole genome shotgun (WGS) entry which is preliminary data.</text>
</comment>
<comment type="subunit">
    <text evidence="4 9">Homodimer.</text>
</comment>
<feature type="domain" description="Aminotransferase class I/classII large" evidence="10">
    <location>
        <begin position="51"/>
        <end position="396"/>
    </location>
</feature>
<evidence type="ECO:0000256" key="2">
    <source>
        <dbReference type="ARBA" id="ARBA00004746"/>
    </source>
</evidence>
<dbReference type="InterPro" id="IPR050087">
    <property type="entry name" value="AON_synthase_class-II"/>
</dbReference>
<evidence type="ECO:0000256" key="4">
    <source>
        <dbReference type="ARBA" id="ARBA00011738"/>
    </source>
</evidence>
<reference evidence="11 12" key="1">
    <citation type="submission" date="2024-09" db="EMBL/GenBank/DDBJ databases">
        <authorList>
            <person name="Sun Q."/>
            <person name="Mori K."/>
        </authorList>
    </citation>
    <scope>NUCLEOTIDE SEQUENCE [LARGE SCALE GENOMIC DNA]</scope>
    <source>
        <strain evidence="11 12">CCM 7415</strain>
    </source>
</reference>
<sequence>MAGVPGTSPAGRLDAVLATRIADQKRRRRYRQRRTLTRGGVHVRLDGRERLAFCSNDYLGLADDPRLAEAMAEGARRYGSGSGASALISGYRTPHEALEGRLAEWTGRRRALLFTSGYQANQGVLSVLAGRGDHVVHDRLNHASLLDATRLAGARLHRYLHADCDAARDLLARLAGGGRRLLVSDGVFSMGGDCADVAALARIAGDHAASLVIDDAHGLGVLGESGAGVLQAQGMSAAQVPVLIGTLGKALGTEGAFVAGSDTLIEALTQFSRAWIYTTSPSPALAHATLAALDIVRDEPERRAHLEALIGHFRREAKALTGDRARLLPSGTPIQPLIIGNGDEATLLAVAQGLEEDGLWCGAIRPPTVPAGSARLRITLSAAHDFDDIDRLLTALQARLPSIRETPHA</sequence>
<dbReference type="NCBIfam" id="TIGR00858">
    <property type="entry name" value="bioF"/>
    <property type="match status" value="1"/>
</dbReference>
<feature type="binding site" evidence="9">
    <location>
        <begin position="117"/>
        <end position="118"/>
    </location>
    <ligand>
        <name>pyridoxal 5'-phosphate</name>
        <dbReference type="ChEBI" id="CHEBI:597326"/>
    </ligand>
</feature>
<dbReference type="InterPro" id="IPR015422">
    <property type="entry name" value="PyrdxlP-dep_Trfase_small"/>
</dbReference>
<gene>
    <name evidence="9 11" type="primary">bioF</name>
    <name evidence="11" type="ORF">ACFFHW_00410</name>
</gene>
<dbReference type="RefSeq" id="WP_019950846.1">
    <property type="nucleotide sequence ID" value="NZ_JBHLVX010000001.1"/>
</dbReference>
<comment type="function">
    <text evidence="9">Catalyzes the decarboxylative condensation of pimeloyl-[acyl-carrier protein] and L-alanine to produce 8-amino-7-oxononanoate (AON), [acyl-carrier protein], and carbon dioxide.</text>
</comment>
<keyword evidence="12" id="KW-1185">Reference proteome</keyword>
<dbReference type="GO" id="GO:0008710">
    <property type="term" value="F:8-amino-7-oxononanoate synthase activity"/>
    <property type="evidence" value="ECO:0007669"/>
    <property type="project" value="UniProtKB-EC"/>
</dbReference>
<evidence type="ECO:0000256" key="3">
    <source>
        <dbReference type="ARBA" id="ARBA00010008"/>
    </source>
</evidence>
<dbReference type="InterPro" id="IPR015421">
    <property type="entry name" value="PyrdxlP-dep_Trfase_major"/>
</dbReference>
<evidence type="ECO:0000256" key="8">
    <source>
        <dbReference type="ARBA" id="ARBA00047715"/>
    </source>
</evidence>
<comment type="similarity">
    <text evidence="3 9">Belongs to the class-II pyridoxal-phosphate-dependent aminotransferase family. BioF subfamily.</text>
</comment>
<evidence type="ECO:0000259" key="10">
    <source>
        <dbReference type="Pfam" id="PF00155"/>
    </source>
</evidence>
<organism evidence="11 12">
    <name type="scientific">Kushneria aurantia</name>
    <dbReference type="NCBI Taxonomy" id="504092"/>
    <lineage>
        <taxon>Bacteria</taxon>
        <taxon>Pseudomonadati</taxon>
        <taxon>Pseudomonadota</taxon>
        <taxon>Gammaproteobacteria</taxon>
        <taxon>Oceanospirillales</taxon>
        <taxon>Halomonadaceae</taxon>
        <taxon>Kushneria</taxon>
    </lineage>
</organism>
<proteinExistence type="inferred from homology"/>
<dbReference type="InterPro" id="IPR004839">
    <property type="entry name" value="Aminotransferase_I/II_large"/>
</dbReference>
<evidence type="ECO:0000256" key="6">
    <source>
        <dbReference type="ARBA" id="ARBA00022756"/>
    </source>
</evidence>
<dbReference type="SUPFAM" id="SSF53383">
    <property type="entry name" value="PLP-dependent transferases"/>
    <property type="match status" value="1"/>
</dbReference>
<protein>
    <recommendedName>
        <fullName evidence="9">8-amino-7-oxononanoate synthase</fullName>
        <shortName evidence="9">AONS</shortName>
        <ecNumber evidence="9">2.3.1.47</ecNumber>
    </recommendedName>
    <alternativeName>
        <fullName evidence="9">7-keto-8-amino-pelargonic acid synthase</fullName>
        <shortName evidence="9">7-KAP synthase</shortName>
        <shortName evidence="9">KAPA synthase</shortName>
    </alternativeName>
    <alternativeName>
        <fullName evidence="9">8-amino-7-ketopelargonate synthase</fullName>
    </alternativeName>
</protein>
<evidence type="ECO:0000256" key="1">
    <source>
        <dbReference type="ARBA" id="ARBA00001933"/>
    </source>
</evidence>
<dbReference type="InterPro" id="IPR004723">
    <property type="entry name" value="AONS_Archaea/Proteobacteria"/>
</dbReference>
<evidence type="ECO:0000256" key="7">
    <source>
        <dbReference type="ARBA" id="ARBA00022898"/>
    </source>
</evidence>
<dbReference type="EMBL" id="JBHLVX010000001">
    <property type="protein sequence ID" value="MFC0266469.1"/>
    <property type="molecule type" value="Genomic_DNA"/>
</dbReference>
<feature type="binding site" evidence="9">
    <location>
        <position position="368"/>
    </location>
    <ligand>
        <name>substrate</name>
    </ligand>
</feature>
<evidence type="ECO:0000256" key="9">
    <source>
        <dbReference type="HAMAP-Rule" id="MF_01693"/>
    </source>
</evidence>
<feature type="binding site" evidence="9">
    <location>
        <position position="217"/>
    </location>
    <ligand>
        <name>pyridoxal 5'-phosphate</name>
        <dbReference type="ChEBI" id="CHEBI:597326"/>
    </ligand>
</feature>
<dbReference type="Gene3D" id="3.40.640.10">
    <property type="entry name" value="Type I PLP-dependent aspartate aminotransferase-like (Major domain)"/>
    <property type="match status" value="1"/>
</dbReference>
<evidence type="ECO:0000256" key="5">
    <source>
        <dbReference type="ARBA" id="ARBA00022679"/>
    </source>
</evidence>
<feature type="binding site" evidence="9">
    <location>
        <position position="246"/>
    </location>
    <ligand>
        <name>pyridoxal 5'-phosphate</name>
        <dbReference type="ChEBI" id="CHEBI:597326"/>
    </ligand>
</feature>
<feature type="binding site" evidence="9">
    <location>
        <position position="142"/>
    </location>
    <ligand>
        <name>substrate</name>
    </ligand>
</feature>
<dbReference type="PROSITE" id="PS00599">
    <property type="entry name" value="AA_TRANSFER_CLASS_2"/>
    <property type="match status" value="1"/>
</dbReference>
<dbReference type="HAMAP" id="MF_01693">
    <property type="entry name" value="BioF_aminotrans_2"/>
    <property type="match status" value="1"/>
</dbReference>
<dbReference type="PANTHER" id="PTHR13693:SF100">
    <property type="entry name" value="8-AMINO-7-OXONONANOATE SYNTHASE"/>
    <property type="match status" value="1"/>
</dbReference>
<feature type="binding site" evidence="9">
    <location>
        <position position="31"/>
    </location>
    <ligand>
        <name>substrate</name>
    </ligand>
</feature>
<keyword evidence="7 9" id="KW-0663">Pyridoxal phosphate</keyword>
<keyword evidence="6 9" id="KW-0093">Biotin biosynthesis</keyword>
<dbReference type="EC" id="2.3.1.47" evidence="9"/>
<feature type="binding site" evidence="9">
    <location>
        <position position="189"/>
    </location>
    <ligand>
        <name>pyridoxal 5'-phosphate</name>
        <dbReference type="ChEBI" id="CHEBI:597326"/>
    </ligand>
</feature>
<dbReference type="Proteomes" id="UP001589814">
    <property type="component" value="Unassembled WGS sequence"/>
</dbReference>
<dbReference type="InterPro" id="IPR001917">
    <property type="entry name" value="Aminotrans_II_pyridoxalP_BS"/>
</dbReference>
<dbReference type="InterPro" id="IPR022834">
    <property type="entry name" value="AONS_Proteobacteria"/>
</dbReference>
<comment type="cofactor">
    <cofactor evidence="1 9">
        <name>pyridoxal 5'-phosphate</name>
        <dbReference type="ChEBI" id="CHEBI:597326"/>
    </cofactor>
</comment>
<comment type="catalytic activity">
    <reaction evidence="8 9">
        <text>6-carboxyhexanoyl-[ACP] + L-alanine + H(+) = (8S)-8-amino-7-oxononanoate + holo-[ACP] + CO2</text>
        <dbReference type="Rhea" id="RHEA:42288"/>
        <dbReference type="Rhea" id="RHEA-COMP:9685"/>
        <dbReference type="Rhea" id="RHEA-COMP:9955"/>
        <dbReference type="ChEBI" id="CHEBI:15378"/>
        <dbReference type="ChEBI" id="CHEBI:16526"/>
        <dbReference type="ChEBI" id="CHEBI:57972"/>
        <dbReference type="ChEBI" id="CHEBI:64479"/>
        <dbReference type="ChEBI" id="CHEBI:78846"/>
        <dbReference type="ChEBI" id="CHEBI:149468"/>
        <dbReference type="EC" id="2.3.1.47"/>
    </reaction>
</comment>
<feature type="modified residue" description="N6-(pyridoxal phosphate)lysine" evidence="9">
    <location>
        <position position="249"/>
    </location>
</feature>
<evidence type="ECO:0000313" key="11">
    <source>
        <dbReference type="EMBL" id="MFC0266469.1"/>
    </source>
</evidence>
<keyword evidence="5 9" id="KW-0808">Transferase</keyword>
<dbReference type="PANTHER" id="PTHR13693">
    <property type="entry name" value="CLASS II AMINOTRANSFERASE/8-AMINO-7-OXONONANOATE SYNTHASE"/>
    <property type="match status" value="1"/>
</dbReference>